<evidence type="ECO:0000313" key="2">
    <source>
        <dbReference type="EMBL" id="GES82996.1"/>
    </source>
</evidence>
<sequence length="118" mass="13590">MEPNQTLSTSIIAGRKMDKSRVFILFYANATGFHKICPLIIGKSLNPQLNRKVLLFIDNAGFHFNSKKFKKDSDIDNNKISESDEEQESKKQKEKEKPAIDFTNIELIYFLPNMIAHL</sequence>
<dbReference type="EMBL" id="BLAL01000065">
    <property type="protein sequence ID" value="GES82996.1"/>
    <property type="molecule type" value="Genomic_DNA"/>
</dbReference>
<feature type="region of interest" description="Disordered" evidence="1">
    <location>
        <begin position="68"/>
        <end position="97"/>
    </location>
</feature>
<feature type="compositionally biased region" description="Basic and acidic residues" evidence="1">
    <location>
        <begin position="71"/>
        <end position="97"/>
    </location>
</feature>
<reference evidence="2" key="1">
    <citation type="submission" date="2019-10" db="EMBL/GenBank/DDBJ databases">
        <title>Conservation and host-specific expression of non-tandemly repeated heterogenous ribosome RNA gene in arbuscular mycorrhizal fungi.</title>
        <authorList>
            <person name="Maeda T."/>
            <person name="Kobayashi Y."/>
            <person name="Nakagawa T."/>
            <person name="Ezawa T."/>
            <person name="Yamaguchi K."/>
            <person name="Bino T."/>
            <person name="Nishimoto Y."/>
            <person name="Shigenobu S."/>
            <person name="Kawaguchi M."/>
        </authorList>
    </citation>
    <scope>NUCLEOTIDE SEQUENCE</scope>
    <source>
        <strain evidence="2">HR1</strain>
    </source>
</reference>
<accession>A0A8H3LC56</accession>
<evidence type="ECO:0000256" key="1">
    <source>
        <dbReference type="SAM" id="MobiDB-lite"/>
    </source>
</evidence>
<organism evidence="2 3">
    <name type="scientific">Rhizophagus clarus</name>
    <dbReference type="NCBI Taxonomy" id="94130"/>
    <lineage>
        <taxon>Eukaryota</taxon>
        <taxon>Fungi</taxon>
        <taxon>Fungi incertae sedis</taxon>
        <taxon>Mucoromycota</taxon>
        <taxon>Glomeromycotina</taxon>
        <taxon>Glomeromycetes</taxon>
        <taxon>Glomerales</taxon>
        <taxon>Glomeraceae</taxon>
        <taxon>Rhizophagus</taxon>
    </lineage>
</organism>
<evidence type="ECO:0000313" key="3">
    <source>
        <dbReference type="Proteomes" id="UP000615446"/>
    </source>
</evidence>
<comment type="caution">
    <text evidence="2">The sequence shown here is derived from an EMBL/GenBank/DDBJ whole genome shotgun (WGS) entry which is preliminary data.</text>
</comment>
<dbReference type="AlphaFoldDB" id="A0A8H3LC56"/>
<protein>
    <recommendedName>
        <fullName evidence="4">DDE-1 domain-containing protein</fullName>
    </recommendedName>
</protein>
<proteinExistence type="predicted"/>
<gene>
    <name evidence="2" type="ORF">RCL2_001016700</name>
</gene>
<evidence type="ECO:0008006" key="4">
    <source>
        <dbReference type="Google" id="ProtNLM"/>
    </source>
</evidence>
<name>A0A8H3LC56_9GLOM</name>
<dbReference type="Proteomes" id="UP000615446">
    <property type="component" value="Unassembled WGS sequence"/>
</dbReference>